<dbReference type="OrthoDB" id="5817515at2"/>
<proteinExistence type="predicted"/>
<sequence>MEEITLIADTQDVLEAFLDNGLHREYSIYCQFPHCDKHTHELRLSEARHIEFNDGFSCRK</sequence>
<organism evidence="1 2">
    <name type="scientific">Photobacterium lipolyticum</name>
    <dbReference type="NCBI Taxonomy" id="266810"/>
    <lineage>
        <taxon>Bacteria</taxon>
        <taxon>Pseudomonadati</taxon>
        <taxon>Pseudomonadota</taxon>
        <taxon>Gammaproteobacteria</taxon>
        <taxon>Vibrionales</taxon>
        <taxon>Vibrionaceae</taxon>
        <taxon>Photobacterium</taxon>
    </lineage>
</organism>
<comment type="caution">
    <text evidence="1">The sequence shown here is derived from an EMBL/GenBank/DDBJ whole genome shotgun (WGS) entry which is preliminary data.</text>
</comment>
<dbReference type="RefSeq" id="WP_107282008.1">
    <property type="nucleotide sequence ID" value="NZ_PYMC01000002.1"/>
</dbReference>
<accession>A0A2T3N304</accession>
<evidence type="ECO:0000313" key="1">
    <source>
        <dbReference type="EMBL" id="PSW06644.1"/>
    </source>
</evidence>
<evidence type="ECO:0000313" key="2">
    <source>
        <dbReference type="Proteomes" id="UP000240904"/>
    </source>
</evidence>
<protein>
    <submittedName>
        <fullName evidence="1">Uncharacterized protein</fullName>
    </submittedName>
</protein>
<dbReference type="AlphaFoldDB" id="A0A2T3N304"/>
<name>A0A2T3N304_9GAMM</name>
<dbReference type="Proteomes" id="UP000240904">
    <property type="component" value="Unassembled WGS sequence"/>
</dbReference>
<dbReference type="EMBL" id="PYMC01000002">
    <property type="protein sequence ID" value="PSW06644.1"/>
    <property type="molecule type" value="Genomic_DNA"/>
</dbReference>
<reference evidence="1 2" key="1">
    <citation type="submission" date="2018-03" db="EMBL/GenBank/DDBJ databases">
        <title>Whole genome sequencing of Histamine producing bacteria.</title>
        <authorList>
            <person name="Butler K."/>
        </authorList>
    </citation>
    <scope>NUCLEOTIDE SEQUENCE [LARGE SCALE GENOMIC DNA]</scope>
    <source>
        <strain evidence="1 2">DSM 16190</strain>
    </source>
</reference>
<keyword evidence="2" id="KW-1185">Reference proteome</keyword>
<gene>
    <name evidence="1" type="ORF">C9I89_03665</name>
</gene>